<organism evidence="1 2">
    <name type="scientific">Vespula vulgaris</name>
    <name type="common">Yellow jacket</name>
    <name type="synonym">Wasp</name>
    <dbReference type="NCBI Taxonomy" id="7454"/>
    <lineage>
        <taxon>Eukaryota</taxon>
        <taxon>Metazoa</taxon>
        <taxon>Ecdysozoa</taxon>
        <taxon>Arthropoda</taxon>
        <taxon>Hexapoda</taxon>
        <taxon>Insecta</taxon>
        <taxon>Pterygota</taxon>
        <taxon>Neoptera</taxon>
        <taxon>Endopterygota</taxon>
        <taxon>Hymenoptera</taxon>
        <taxon>Apocrita</taxon>
        <taxon>Aculeata</taxon>
        <taxon>Vespoidea</taxon>
        <taxon>Vespidae</taxon>
        <taxon>Vespinae</taxon>
        <taxon>Vespula</taxon>
    </lineage>
</organism>
<name>A0A834J164_VESVU</name>
<dbReference type="Proteomes" id="UP000614350">
    <property type="component" value="Unassembled WGS sequence"/>
</dbReference>
<evidence type="ECO:0000313" key="2">
    <source>
        <dbReference type="Proteomes" id="UP000614350"/>
    </source>
</evidence>
<sequence>MPKLLALLKMKKGEVKTISCRGMIENDRNGKIEKMFTYLARNLLYSNVNFVDNGKKRKIKDGVIKNIIKPSCVIDYNKGMGVDKQDQLLSCFPLMRRCNGRQRKTTPKINRRIHHLSKKDRITYNLLLQQYNTGAFFDRLITGAEKWVHIFQTIIVGITETGLNKSAHESEKDTSGWALNSPFATLYEKIIHVR</sequence>
<dbReference type="EMBL" id="JACSEA010000022">
    <property type="protein sequence ID" value="KAF7380308.1"/>
    <property type="molecule type" value="Genomic_DNA"/>
</dbReference>
<comment type="caution">
    <text evidence="1">The sequence shown here is derived from an EMBL/GenBank/DDBJ whole genome shotgun (WGS) entry which is preliminary data.</text>
</comment>
<reference evidence="1" key="1">
    <citation type="journal article" date="2020" name="G3 (Bethesda)">
        <title>High-Quality Assemblies for Three Invasive Social Wasps from the &lt;i&gt;Vespula&lt;/i&gt; Genus.</title>
        <authorList>
            <person name="Harrop T.W.R."/>
            <person name="Guhlin J."/>
            <person name="McLaughlin G.M."/>
            <person name="Permina E."/>
            <person name="Stockwell P."/>
            <person name="Gilligan J."/>
            <person name="Le Lec M.F."/>
            <person name="Gruber M.A.M."/>
            <person name="Quinn O."/>
            <person name="Lovegrove M."/>
            <person name="Duncan E.J."/>
            <person name="Remnant E.J."/>
            <person name="Van Eeckhoven J."/>
            <person name="Graham B."/>
            <person name="Knapp R.A."/>
            <person name="Langford K.W."/>
            <person name="Kronenberg Z."/>
            <person name="Press M.O."/>
            <person name="Eacker S.M."/>
            <person name="Wilson-Rankin E.E."/>
            <person name="Purcell J."/>
            <person name="Lester P.J."/>
            <person name="Dearden P.K."/>
        </authorList>
    </citation>
    <scope>NUCLEOTIDE SEQUENCE</scope>
    <source>
        <strain evidence="1">Marl-1</strain>
    </source>
</reference>
<gene>
    <name evidence="1" type="ORF">HZH66_014663</name>
</gene>
<protein>
    <submittedName>
        <fullName evidence="1">Uncharacterized protein</fullName>
    </submittedName>
</protein>
<proteinExistence type="predicted"/>
<evidence type="ECO:0000313" key="1">
    <source>
        <dbReference type="EMBL" id="KAF7380308.1"/>
    </source>
</evidence>
<dbReference type="AlphaFoldDB" id="A0A834J164"/>
<accession>A0A834J164</accession>
<keyword evidence="2" id="KW-1185">Reference proteome</keyword>